<dbReference type="Gene3D" id="3.40.50.10710">
    <property type="entry name" value="Metallo-hydrolase/oxidoreductase"/>
    <property type="match status" value="1"/>
</dbReference>
<dbReference type="SUPFAM" id="SSF56281">
    <property type="entry name" value="Metallo-hydrolase/oxidoreductase"/>
    <property type="match status" value="1"/>
</dbReference>
<dbReference type="Pfam" id="PF22505">
    <property type="entry name" value="RNase_J_b_CASP"/>
    <property type="match status" value="1"/>
</dbReference>
<gene>
    <name evidence="3" type="ORF">COU88_03700</name>
</gene>
<protein>
    <submittedName>
        <fullName evidence="3">Uncharacterized protein</fullName>
    </submittedName>
</protein>
<sequence>KDHLIPEQDLKRMRPNAVCVILTGSQGEFGSALDKVSTGRNRFIKVQKGDRIFFSSDPIPGNEAHIQDVIENLIEQGADVIYTAIRDALHTSGHGSQGDLKLLVRLVGAKNLMPIGTTIKHSKAYINLMKKLGYQDSQLHMLHSGQPITVTHSGIQLEEKITLKEVLVDGSSVGDVGDRILEERESLGKEGILVVLVNSGKVSLDSKGFMFNDKKLFGDIIPKVESMLKQTTDKQKLENRIIQEIGGFINAQHARSPLIIPVIV</sequence>
<dbReference type="Pfam" id="PF17770">
    <property type="entry name" value="RNase_J_C"/>
    <property type="match status" value="1"/>
</dbReference>
<dbReference type="InterPro" id="IPR042173">
    <property type="entry name" value="RNase_J_2"/>
</dbReference>
<evidence type="ECO:0000259" key="1">
    <source>
        <dbReference type="Pfam" id="PF17770"/>
    </source>
</evidence>
<comment type="caution">
    <text evidence="3">The sequence shown here is derived from an EMBL/GenBank/DDBJ whole genome shotgun (WGS) entry which is preliminary data.</text>
</comment>
<evidence type="ECO:0000313" key="3">
    <source>
        <dbReference type="EMBL" id="PJE62677.1"/>
    </source>
</evidence>
<dbReference type="Gene3D" id="3.10.20.580">
    <property type="match status" value="1"/>
</dbReference>
<accession>A0A2M8KRX5</accession>
<dbReference type="InterPro" id="IPR036866">
    <property type="entry name" value="RibonucZ/Hydroxyglut_hydro"/>
</dbReference>
<dbReference type="InterPro" id="IPR055132">
    <property type="entry name" value="RNase_J_b_CASP"/>
</dbReference>
<organism evidence="3 4">
    <name type="scientific">Candidatus Roizmanbacteria bacterium CG10_big_fil_rev_8_21_14_0_10_39_6</name>
    <dbReference type="NCBI Taxonomy" id="1974853"/>
    <lineage>
        <taxon>Bacteria</taxon>
        <taxon>Candidatus Roizmaniibacteriota</taxon>
    </lineage>
</organism>
<dbReference type="Proteomes" id="UP000229554">
    <property type="component" value="Unassembled WGS sequence"/>
</dbReference>
<proteinExistence type="predicted"/>
<dbReference type="PANTHER" id="PTHR43694:SF1">
    <property type="entry name" value="RIBONUCLEASE J"/>
    <property type="match status" value="1"/>
</dbReference>
<dbReference type="InterPro" id="IPR041636">
    <property type="entry name" value="RNase_J_C"/>
</dbReference>
<feature type="non-terminal residue" evidence="3">
    <location>
        <position position="1"/>
    </location>
</feature>
<dbReference type="AlphaFoldDB" id="A0A2M8KRX5"/>
<dbReference type="Gene3D" id="3.60.15.10">
    <property type="entry name" value="Ribonuclease Z/Hydroxyacylglutathione hydrolase-like"/>
    <property type="match status" value="1"/>
</dbReference>
<feature type="domain" description="Ribonuclease J beta-CASP" evidence="2">
    <location>
        <begin position="2"/>
        <end position="73"/>
    </location>
</feature>
<reference evidence="4" key="1">
    <citation type="submission" date="2017-09" db="EMBL/GenBank/DDBJ databases">
        <title>Depth-based differentiation of microbial function through sediment-hosted aquifers and enrichment of novel symbionts in the deep terrestrial subsurface.</title>
        <authorList>
            <person name="Probst A.J."/>
            <person name="Ladd B."/>
            <person name="Jarett J.K."/>
            <person name="Geller-Mcgrath D.E."/>
            <person name="Sieber C.M.K."/>
            <person name="Emerson J.B."/>
            <person name="Anantharaman K."/>
            <person name="Thomas B.C."/>
            <person name="Malmstrom R."/>
            <person name="Stieglmeier M."/>
            <person name="Klingl A."/>
            <person name="Woyke T."/>
            <person name="Ryan C.M."/>
            <person name="Banfield J.F."/>
        </authorList>
    </citation>
    <scope>NUCLEOTIDE SEQUENCE [LARGE SCALE GENOMIC DNA]</scope>
</reference>
<evidence type="ECO:0000259" key="2">
    <source>
        <dbReference type="Pfam" id="PF22505"/>
    </source>
</evidence>
<dbReference type="EMBL" id="PFED01000148">
    <property type="protein sequence ID" value="PJE62677.1"/>
    <property type="molecule type" value="Genomic_DNA"/>
</dbReference>
<feature type="domain" description="Ribonuclease J C-terminal" evidence="1">
    <location>
        <begin position="180"/>
        <end position="264"/>
    </location>
</feature>
<dbReference type="PANTHER" id="PTHR43694">
    <property type="entry name" value="RIBONUCLEASE J"/>
    <property type="match status" value="1"/>
</dbReference>
<name>A0A2M8KRX5_9BACT</name>
<evidence type="ECO:0000313" key="4">
    <source>
        <dbReference type="Proteomes" id="UP000229554"/>
    </source>
</evidence>